<dbReference type="PANTHER" id="PTHR24148">
    <property type="entry name" value="ANKYRIN REPEAT DOMAIN-CONTAINING PROTEIN 39 HOMOLOG-RELATED"/>
    <property type="match status" value="1"/>
</dbReference>
<reference evidence="2" key="1">
    <citation type="journal article" date="2023" name="Mol. Phylogenet. Evol.">
        <title>Genome-scale phylogeny and comparative genomics of the fungal order Sordariales.</title>
        <authorList>
            <person name="Hensen N."/>
            <person name="Bonometti L."/>
            <person name="Westerberg I."/>
            <person name="Brannstrom I.O."/>
            <person name="Guillou S."/>
            <person name="Cros-Aarteil S."/>
            <person name="Calhoun S."/>
            <person name="Haridas S."/>
            <person name="Kuo A."/>
            <person name="Mondo S."/>
            <person name="Pangilinan J."/>
            <person name="Riley R."/>
            <person name="LaButti K."/>
            <person name="Andreopoulos B."/>
            <person name="Lipzen A."/>
            <person name="Chen C."/>
            <person name="Yan M."/>
            <person name="Daum C."/>
            <person name="Ng V."/>
            <person name="Clum A."/>
            <person name="Steindorff A."/>
            <person name="Ohm R.A."/>
            <person name="Martin F."/>
            <person name="Silar P."/>
            <person name="Natvig D.O."/>
            <person name="Lalanne C."/>
            <person name="Gautier V."/>
            <person name="Ament-Velasquez S.L."/>
            <person name="Kruys A."/>
            <person name="Hutchinson M.I."/>
            <person name="Powell A.J."/>
            <person name="Barry K."/>
            <person name="Miller A.N."/>
            <person name="Grigoriev I.V."/>
            <person name="Debuchy R."/>
            <person name="Gladieux P."/>
            <person name="Hiltunen Thoren M."/>
            <person name="Johannesson H."/>
        </authorList>
    </citation>
    <scope>NUCLEOTIDE SEQUENCE</scope>
    <source>
        <strain evidence="2">PSN309</strain>
    </source>
</reference>
<evidence type="ECO:0000256" key="1">
    <source>
        <dbReference type="SAM" id="MobiDB-lite"/>
    </source>
</evidence>
<dbReference type="AlphaFoldDB" id="A0AAN6WP97"/>
<comment type="caution">
    <text evidence="2">The sequence shown here is derived from an EMBL/GenBank/DDBJ whole genome shotgun (WGS) entry which is preliminary data.</text>
</comment>
<reference evidence="2" key="2">
    <citation type="submission" date="2023-05" db="EMBL/GenBank/DDBJ databases">
        <authorList>
            <consortium name="Lawrence Berkeley National Laboratory"/>
            <person name="Steindorff A."/>
            <person name="Hensen N."/>
            <person name="Bonometti L."/>
            <person name="Westerberg I."/>
            <person name="Brannstrom I.O."/>
            <person name="Guillou S."/>
            <person name="Cros-Aarteil S."/>
            <person name="Calhoun S."/>
            <person name="Haridas S."/>
            <person name="Kuo A."/>
            <person name="Mondo S."/>
            <person name="Pangilinan J."/>
            <person name="Riley R."/>
            <person name="Labutti K."/>
            <person name="Andreopoulos B."/>
            <person name="Lipzen A."/>
            <person name="Chen C."/>
            <person name="Yanf M."/>
            <person name="Daum C."/>
            <person name="Ng V."/>
            <person name="Clum A."/>
            <person name="Ohm R."/>
            <person name="Martin F."/>
            <person name="Silar P."/>
            <person name="Natvig D."/>
            <person name="Lalanne C."/>
            <person name="Gautier V."/>
            <person name="Ament-Velasquez S.L."/>
            <person name="Kruys A."/>
            <person name="Hutchinson M.I."/>
            <person name="Powell A.J."/>
            <person name="Barry K."/>
            <person name="Miller A.N."/>
            <person name="Grigoriev I.V."/>
            <person name="Debuchy R."/>
            <person name="Gladieux P."/>
            <person name="Thoren M.H."/>
            <person name="Johannesson H."/>
        </authorList>
    </citation>
    <scope>NUCLEOTIDE SEQUENCE</scope>
    <source>
        <strain evidence="2">PSN309</strain>
    </source>
</reference>
<protein>
    <recommendedName>
        <fullName evidence="4">Heterokaryon incompatibility domain-containing protein</fullName>
    </recommendedName>
</protein>
<evidence type="ECO:0000313" key="2">
    <source>
        <dbReference type="EMBL" id="KAK4185808.1"/>
    </source>
</evidence>
<feature type="region of interest" description="Disordered" evidence="1">
    <location>
        <begin position="318"/>
        <end position="338"/>
    </location>
</feature>
<sequence>KENSLVWKAVFELLSRQWFGRLWIIQEVILSRNLYLACGKRRGHWDVFSSACLALDECGVGAWLDNKFHGNVFSRLLDLDAEKHEYQRDHTGDSWLFSRLVNTRRANSWKPKDKVYGLLGIVDAPWVKISYDDADYPKERLYHDIAAHLLEHNKVPLSSLLPAVDHEPEDGEGKAYRLPSWVADWSQHRVTKELGYKSSTANVFNASKHVRFKKMKLGVDYGLVDGEKRELRVPGRVFDTIACLSDVLKDPDLVHPADNKNWTGCIEFVADNLPTSPGDTSAFEAFCSVITAGKDGTGLHPLPPSSYEIISMLLDESSGKSPTLPGQTYSKRQQLPKGKGKLELASLSSREPRMTLQEIRTAMRRALKNRRLGLTKEGRLGLLGLFPRYAKVGDNVGVLAGAYTPFVLRETIEGKWQLIGEAYVHGVMHGERAEGLDDGDIVLV</sequence>
<organism evidence="2 3">
    <name type="scientific">Podospora australis</name>
    <dbReference type="NCBI Taxonomy" id="1536484"/>
    <lineage>
        <taxon>Eukaryota</taxon>
        <taxon>Fungi</taxon>
        <taxon>Dikarya</taxon>
        <taxon>Ascomycota</taxon>
        <taxon>Pezizomycotina</taxon>
        <taxon>Sordariomycetes</taxon>
        <taxon>Sordariomycetidae</taxon>
        <taxon>Sordariales</taxon>
        <taxon>Podosporaceae</taxon>
        <taxon>Podospora</taxon>
    </lineage>
</organism>
<gene>
    <name evidence="2" type="ORF">QBC35DRAFT_555717</name>
</gene>
<feature type="compositionally biased region" description="Polar residues" evidence="1">
    <location>
        <begin position="319"/>
        <end position="333"/>
    </location>
</feature>
<proteinExistence type="predicted"/>
<accession>A0AAN6WP97</accession>
<dbReference type="EMBL" id="MU864439">
    <property type="protein sequence ID" value="KAK4185808.1"/>
    <property type="molecule type" value="Genomic_DNA"/>
</dbReference>
<dbReference type="Pfam" id="PF26639">
    <property type="entry name" value="Het-6_barrel"/>
    <property type="match status" value="1"/>
</dbReference>
<evidence type="ECO:0000313" key="3">
    <source>
        <dbReference type="Proteomes" id="UP001302126"/>
    </source>
</evidence>
<keyword evidence="3" id="KW-1185">Reference proteome</keyword>
<feature type="non-terminal residue" evidence="2">
    <location>
        <position position="1"/>
    </location>
</feature>
<dbReference type="PANTHER" id="PTHR24148:SF64">
    <property type="entry name" value="HETEROKARYON INCOMPATIBILITY DOMAIN-CONTAINING PROTEIN"/>
    <property type="match status" value="1"/>
</dbReference>
<name>A0AAN6WP97_9PEZI</name>
<dbReference type="Proteomes" id="UP001302126">
    <property type="component" value="Unassembled WGS sequence"/>
</dbReference>
<dbReference type="InterPro" id="IPR052895">
    <property type="entry name" value="HetReg/Transcr_Mod"/>
</dbReference>
<evidence type="ECO:0008006" key="4">
    <source>
        <dbReference type="Google" id="ProtNLM"/>
    </source>
</evidence>